<gene>
    <name evidence="1" type="ORF">BWR22_00880</name>
</gene>
<organism evidence="1 2">
    <name type="scientific">Lacinutrix venerupis</name>
    <dbReference type="NCBI Taxonomy" id="1486034"/>
    <lineage>
        <taxon>Bacteria</taxon>
        <taxon>Pseudomonadati</taxon>
        <taxon>Bacteroidota</taxon>
        <taxon>Flavobacteriia</taxon>
        <taxon>Flavobacteriales</taxon>
        <taxon>Flavobacteriaceae</taxon>
        <taxon>Lacinutrix</taxon>
    </lineage>
</organism>
<reference evidence="1 2" key="1">
    <citation type="submission" date="2017-01" db="EMBL/GenBank/DDBJ databases">
        <title>Complete genome of Lacinutrix venerupis DOK2-8 isolated from seawater in Dokdo.</title>
        <authorList>
            <person name="Chi W.-J."/>
            <person name="Kim J.H."/>
        </authorList>
    </citation>
    <scope>NUCLEOTIDE SEQUENCE [LARGE SCALE GENOMIC DNA]</scope>
    <source>
        <strain evidence="1 2">DOK2-8</strain>
    </source>
</reference>
<name>A0AAC9LL92_9FLAO</name>
<dbReference type="EMBL" id="CP019352">
    <property type="protein sequence ID" value="APX98917.1"/>
    <property type="molecule type" value="Genomic_DNA"/>
</dbReference>
<dbReference type="Pfam" id="PF16125">
    <property type="entry name" value="DUF4837"/>
    <property type="match status" value="1"/>
</dbReference>
<proteinExistence type="predicted"/>
<evidence type="ECO:0000313" key="1">
    <source>
        <dbReference type="EMBL" id="APX98917.1"/>
    </source>
</evidence>
<accession>A0AAC9LL92</accession>
<protein>
    <submittedName>
        <fullName evidence="1">DUF4837 domain-containing protein</fullName>
    </submittedName>
</protein>
<dbReference type="Proteomes" id="UP000187506">
    <property type="component" value="Chromosome"/>
</dbReference>
<dbReference type="KEGG" id="lvn:BWR22_00880"/>
<dbReference type="PROSITE" id="PS51257">
    <property type="entry name" value="PROKAR_LIPOPROTEIN"/>
    <property type="match status" value="1"/>
</dbReference>
<dbReference type="RefSeq" id="WP_076731562.1">
    <property type="nucleotide sequence ID" value="NZ_CP019352.1"/>
</dbReference>
<evidence type="ECO:0000313" key="2">
    <source>
        <dbReference type="Proteomes" id="UP000187506"/>
    </source>
</evidence>
<dbReference type="InterPro" id="IPR032286">
    <property type="entry name" value="DUF4837"/>
</dbReference>
<sequence length="329" mass="37238">MRKFILLVTIVATTLSCNNNGKKENIKILPDSAGPVNKIAIVINNELWENSVGDTVRSIMAQSIDGLPQPEPMFSLNQIPTQVFTGFAKQNRSILKIEQGKADFKIERDVHARPQKIVTISGKDIAEIKEQIINKADNIVEALKEEEIRYKQSQMSKSLSNTTDVQESLGIKVKFPSYYRVAKTTATPEDKFNWIKRDLPTGYTNVLFYELPLSAIKKNDSLVSQIIKTRDSIGKKYIAGPVDGSYMATEMAYAPHVYETIIDNKPTIEVKGLWDVKKQFMSGPFLMYLIEDKVNNRYLVAEGFVYAPSVSKRNYVFELESIIRSIKIN</sequence>
<dbReference type="AlphaFoldDB" id="A0AAC9LL92"/>
<keyword evidence="2" id="KW-1185">Reference proteome</keyword>